<evidence type="ECO:0000313" key="3">
    <source>
        <dbReference type="Proteomes" id="UP001529180"/>
    </source>
</evidence>
<feature type="region of interest" description="Disordered" evidence="1">
    <location>
        <begin position="355"/>
        <end position="375"/>
    </location>
</feature>
<dbReference type="Gene3D" id="3.30.565.10">
    <property type="entry name" value="Histidine kinase-like ATPase, C-terminal domain"/>
    <property type="match status" value="1"/>
</dbReference>
<gene>
    <name evidence="2" type="ORF">P7680_04175</name>
</gene>
<evidence type="ECO:0000313" key="2">
    <source>
        <dbReference type="EMBL" id="MDG4718180.1"/>
    </source>
</evidence>
<dbReference type="InterPro" id="IPR036890">
    <property type="entry name" value="HATPase_C_sf"/>
</dbReference>
<protein>
    <submittedName>
        <fullName evidence="2">ATP-binding protein</fullName>
    </submittedName>
</protein>
<dbReference type="Pfam" id="PF13589">
    <property type="entry name" value="HATPase_c_3"/>
    <property type="match status" value="1"/>
</dbReference>
<keyword evidence="3" id="KW-1185">Reference proteome</keyword>
<dbReference type="GO" id="GO:0005524">
    <property type="term" value="F:ATP binding"/>
    <property type="evidence" value="ECO:0007669"/>
    <property type="project" value="UniProtKB-KW"/>
</dbReference>
<reference evidence="2 3" key="1">
    <citation type="submission" date="2023-03" db="EMBL/GenBank/DDBJ databases">
        <title>Strain FZY0004 represents a novel species in the genus Thalassospira isolated from seawater.</title>
        <authorList>
            <person name="Fu Z.-Y."/>
        </authorList>
    </citation>
    <scope>NUCLEOTIDE SEQUENCE [LARGE SCALE GENOMIC DNA]</scope>
    <source>
        <strain evidence="2 3">FZY0004</strain>
    </source>
</reference>
<organism evidence="2 3">
    <name type="scientific">Thalassospira aquimaris</name>
    <dbReference type="NCBI Taxonomy" id="3037796"/>
    <lineage>
        <taxon>Bacteria</taxon>
        <taxon>Pseudomonadati</taxon>
        <taxon>Pseudomonadota</taxon>
        <taxon>Alphaproteobacteria</taxon>
        <taxon>Rhodospirillales</taxon>
        <taxon>Thalassospiraceae</taxon>
        <taxon>Thalassospira</taxon>
    </lineage>
</organism>
<dbReference type="RefSeq" id="WP_114101746.1">
    <property type="nucleotide sequence ID" value="NZ_JARSBO010000002.1"/>
</dbReference>
<dbReference type="EMBL" id="JARSBO010000002">
    <property type="protein sequence ID" value="MDG4718180.1"/>
    <property type="molecule type" value="Genomic_DNA"/>
</dbReference>
<keyword evidence="2" id="KW-0067">ATP-binding</keyword>
<sequence length="666" mass="74761">MQNTHDAAPNITKDQQLANSIRQSVNAENYVQTTLQTDERVIARVTDGIYRQPGSALRELISNAYDADATEVIIDTDAPRFQRITISDDGHGMSPEALAHLIHHIGGSAKRSQIGKELGVTSNSDPLRSPKGRRLIGKIGIGLFSVSQLSQSFQIITKIKDDPFRTIATVVLKQYSDSDTKPNENGENTFESGKVTIWRERANDTATHGTSIILTKIRKQAIDTLRSADIWNAVDQAEQSADEDSISVDAPKYHIGRVNFGQNENELVGTSDLSGEKKFDHLPWDQSDTPTEAFKKLVEAAWDEIGVTTPNPKLDRIFDYYLNMVWQLSLAVPLPYVDGHLFSLTKEETSGKYYSLSNQPKGHASELSEESTSPATQLGLTAHKESYGHFNVRIDDLSLARPIKYRDLPQTQNAITHPLIFIGKCDTYASPHPAEITGGPLAFEAYLFWTPKIAPVDHQGALIRIHGSSGTLFDSTFMKYQVSEQTRLRQITCEIFVHDGLDGALNIDRESFNNAHPHYVFITKWLHSAIRQLATAQKKYAAKLRETNRYSNREESITQIQQVAQKAWRREHDDMVSAPPTVALTDGDIFESKVRTDSFRFPKQEIIQPRPNKRTLKTAHQEKIEEEKIKAIIQLLASYGLLEQLPISKQKSLLREIHEIMIAAES</sequence>
<proteinExistence type="predicted"/>
<dbReference type="SUPFAM" id="SSF55874">
    <property type="entry name" value="ATPase domain of HSP90 chaperone/DNA topoisomerase II/histidine kinase"/>
    <property type="match status" value="1"/>
</dbReference>
<accession>A0ABT6G7Z9</accession>
<name>A0ABT6G7Z9_9PROT</name>
<keyword evidence="2" id="KW-0547">Nucleotide-binding</keyword>
<dbReference type="Proteomes" id="UP001529180">
    <property type="component" value="Unassembled WGS sequence"/>
</dbReference>
<evidence type="ECO:0000256" key="1">
    <source>
        <dbReference type="SAM" id="MobiDB-lite"/>
    </source>
</evidence>
<comment type="caution">
    <text evidence="2">The sequence shown here is derived from an EMBL/GenBank/DDBJ whole genome shotgun (WGS) entry which is preliminary data.</text>
</comment>